<keyword evidence="1" id="KW-0805">Transcription regulation</keyword>
<dbReference type="Pfam" id="PF16925">
    <property type="entry name" value="TetR_C_13"/>
    <property type="match status" value="1"/>
</dbReference>
<gene>
    <name evidence="6" type="ORF">QRX50_03765</name>
</gene>
<dbReference type="Gene3D" id="1.10.10.60">
    <property type="entry name" value="Homeodomain-like"/>
    <property type="match status" value="1"/>
</dbReference>
<evidence type="ECO:0000256" key="2">
    <source>
        <dbReference type="ARBA" id="ARBA00023125"/>
    </source>
</evidence>
<dbReference type="InterPro" id="IPR023772">
    <property type="entry name" value="DNA-bd_HTH_TetR-type_CS"/>
</dbReference>
<dbReference type="RefSeq" id="WP_285970602.1">
    <property type="nucleotide sequence ID" value="NZ_CP127294.1"/>
</dbReference>
<evidence type="ECO:0000313" key="6">
    <source>
        <dbReference type="EMBL" id="WIX79929.1"/>
    </source>
</evidence>
<accession>A0A9Y2MYC5</accession>
<feature type="DNA-binding region" description="H-T-H motif" evidence="4">
    <location>
        <begin position="32"/>
        <end position="51"/>
    </location>
</feature>
<evidence type="ECO:0000256" key="3">
    <source>
        <dbReference type="ARBA" id="ARBA00023163"/>
    </source>
</evidence>
<dbReference type="SUPFAM" id="SSF48498">
    <property type="entry name" value="Tetracyclin repressor-like, C-terminal domain"/>
    <property type="match status" value="1"/>
</dbReference>
<dbReference type="GO" id="GO:0003677">
    <property type="term" value="F:DNA binding"/>
    <property type="evidence" value="ECO:0007669"/>
    <property type="project" value="UniProtKB-UniRule"/>
</dbReference>
<dbReference type="InterPro" id="IPR001647">
    <property type="entry name" value="HTH_TetR"/>
</dbReference>
<feature type="domain" description="HTH tetR-type" evidence="5">
    <location>
        <begin position="9"/>
        <end position="69"/>
    </location>
</feature>
<sequence>MSPRGRPRAFDREHALTQAMFVFWERGYEGTSLADLTGAMGINPPSLYAAFGGKEALFREAVERYGETYGSHTPRALREESTARAAIEAMLRDNARSYVDPAHPSGCMVVLAATNCSPANGGVCAHLRAQREEVRDLVRARLRRGVKEGDLAESVDIEALGAYYATILFGLSMQARDGVDLAGLTAIIDAAMLCWPGTDRENVAGAASEVDTAPVASS</sequence>
<dbReference type="AlphaFoldDB" id="A0A9Y2MYC5"/>
<dbReference type="SUPFAM" id="SSF46689">
    <property type="entry name" value="Homeodomain-like"/>
    <property type="match status" value="1"/>
</dbReference>
<evidence type="ECO:0000313" key="7">
    <source>
        <dbReference type="Proteomes" id="UP001236014"/>
    </source>
</evidence>
<dbReference type="Gene3D" id="1.10.357.10">
    <property type="entry name" value="Tetracycline Repressor, domain 2"/>
    <property type="match status" value="1"/>
</dbReference>
<dbReference type="Proteomes" id="UP001236014">
    <property type="component" value="Chromosome"/>
</dbReference>
<name>A0A9Y2MYC5_9PSEU</name>
<proteinExistence type="predicted"/>
<dbReference type="PANTHER" id="PTHR47506">
    <property type="entry name" value="TRANSCRIPTIONAL REGULATORY PROTEIN"/>
    <property type="match status" value="1"/>
</dbReference>
<evidence type="ECO:0000259" key="5">
    <source>
        <dbReference type="PROSITE" id="PS50977"/>
    </source>
</evidence>
<protein>
    <submittedName>
        <fullName evidence="6">TetR/AcrR family transcriptional regulator</fullName>
    </submittedName>
</protein>
<evidence type="ECO:0000256" key="1">
    <source>
        <dbReference type="ARBA" id="ARBA00023015"/>
    </source>
</evidence>
<dbReference type="InterPro" id="IPR009057">
    <property type="entry name" value="Homeodomain-like_sf"/>
</dbReference>
<keyword evidence="7" id="KW-1185">Reference proteome</keyword>
<dbReference type="InterPro" id="IPR011075">
    <property type="entry name" value="TetR_C"/>
</dbReference>
<dbReference type="InterPro" id="IPR036271">
    <property type="entry name" value="Tet_transcr_reg_TetR-rel_C_sf"/>
</dbReference>
<dbReference type="KEGG" id="acab:QRX50_03765"/>
<dbReference type="EMBL" id="CP127294">
    <property type="protein sequence ID" value="WIX79929.1"/>
    <property type="molecule type" value="Genomic_DNA"/>
</dbReference>
<organism evidence="6 7">
    <name type="scientific">Amycolatopsis carbonis</name>
    <dbReference type="NCBI Taxonomy" id="715471"/>
    <lineage>
        <taxon>Bacteria</taxon>
        <taxon>Bacillati</taxon>
        <taxon>Actinomycetota</taxon>
        <taxon>Actinomycetes</taxon>
        <taxon>Pseudonocardiales</taxon>
        <taxon>Pseudonocardiaceae</taxon>
        <taxon>Amycolatopsis</taxon>
    </lineage>
</organism>
<evidence type="ECO:0000256" key="4">
    <source>
        <dbReference type="PROSITE-ProRule" id="PRU00335"/>
    </source>
</evidence>
<dbReference type="PROSITE" id="PS01081">
    <property type="entry name" value="HTH_TETR_1"/>
    <property type="match status" value="1"/>
</dbReference>
<dbReference type="PROSITE" id="PS50977">
    <property type="entry name" value="HTH_TETR_2"/>
    <property type="match status" value="1"/>
</dbReference>
<keyword evidence="2 4" id="KW-0238">DNA-binding</keyword>
<keyword evidence="3" id="KW-0804">Transcription</keyword>
<dbReference type="PANTHER" id="PTHR47506:SF1">
    <property type="entry name" value="HTH-TYPE TRANSCRIPTIONAL REGULATOR YJDC"/>
    <property type="match status" value="1"/>
</dbReference>
<dbReference type="Pfam" id="PF00440">
    <property type="entry name" value="TetR_N"/>
    <property type="match status" value="1"/>
</dbReference>
<reference evidence="6 7" key="1">
    <citation type="submission" date="2023-06" db="EMBL/GenBank/DDBJ databases">
        <authorList>
            <person name="Oyuntsetseg B."/>
            <person name="Kim S.B."/>
        </authorList>
    </citation>
    <scope>NUCLEOTIDE SEQUENCE [LARGE SCALE GENOMIC DNA]</scope>
    <source>
        <strain evidence="6 7">2-15</strain>
    </source>
</reference>